<feature type="compositionally biased region" description="Acidic residues" evidence="1">
    <location>
        <begin position="155"/>
        <end position="168"/>
    </location>
</feature>
<keyword evidence="3" id="KW-1185">Reference proteome</keyword>
<feature type="region of interest" description="Disordered" evidence="1">
    <location>
        <begin position="136"/>
        <end position="193"/>
    </location>
</feature>
<gene>
    <name evidence="2" type="ORF">PISMIDRAFT_114538</name>
</gene>
<name>A0A0C9Z0G4_9AGAM</name>
<dbReference type="Proteomes" id="UP000054018">
    <property type="component" value="Unassembled WGS sequence"/>
</dbReference>
<dbReference type="HOGENOM" id="CLU_069664_1_1_1"/>
<dbReference type="STRING" id="765257.A0A0C9Z0G4"/>
<feature type="compositionally biased region" description="Basic and acidic residues" evidence="1">
    <location>
        <begin position="180"/>
        <end position="193"/>
    </location>
</feature>
<dbReference type="AlphaFoldDB" id="A0A0C9Z0G4"/>
<sequence>MFPQATASLKSKVELAPPTPTNYPSIRFWDREDWDKYLESPKGQMSKRGTMGYLEDKDGNPPSHETAKAIRKLLRRGWVELVHRELVPPSWGRLSTSARQFIHGLMESTYPHFKFANNGWKLDYLASNMYPAWQKGKLDDSGRWKQKKGKGVKMEEDDDNNEDDDSSDEIGRKRKAWAFKSEEAGPEKRFKGM</sequence>
<reference evidence="2 3" key="1">
    <citation type="submission" date="2014-04" db="EMBL/GenBank/DDBJ databases">
        <authorList>
            <consortium name="DOE Joint Genome Institute"/>
            <person name="Kuo A."/>
            <person name="Kohler A."/>
            <person name="Costa M.D."/>
            <person name="Nagy L.G."/>
            <person name="Floudas D."/>
            <person name="Copeland A."/>
            <person name="Barry K.W."/>
            <person name="Cichocki N."/>
            <person name="Veneault-Fourrey C."/>
            <person name="LaButti K."/>
            <person name="Lindquist E.A."/>
            <person name="Lipzen A."/>
            <person name="Lundell T."/>
            <person name="Morin E."/>
            <person name="Murat C."/>
            <person name="Sun H."/>
            <person name="Tunlid A."/>
            <person name="Henrissat B."/>
            <person name="Grigoriev I.V."/>
            <person name="Hibbett D.S."/>
            <person name="Martin F."/>
            <person name="Nordberg H.P."/>
            <person name="Cantor M.N."/>
            <person name="Hua S.X."/>
        </authorList>
    </citation>
    <scope>NUCLEOTIDE SEQUENCE [LARGE SCALE GENOMIC DNA]</scope>
    <source>
        <strain evidence="2 3">441</strain>
    </source>
</reference>
<proteinExistence type="predicted"/>
<accession>A0A0C9Z0G4</accession>
<reference evidence="3" key="2">
    <citation type="submission" date="2015-01" db="EMBL/GenBank/DDBJ databases">
        <title>Evolutionary Origins and Diversification of the Mycorrhizal Mutualists.</title>
        <authorList>
            <consortium name="DOE Joint Genome Institute"/>
            <consortium name="Mycorrhizal Genomics Consortium"/>
            <person name="Kohler A."/>
            <person name="Kuo A."/>
            <person name="Nagy L.G."/>
            <person name="Floudas D."/>
            <person name="Copeland A."/>
            <person name="Barry K.W."/>
            <person name="Cichocki N."/>
            <person name="Veneault-Fourrey C."/>
            <person name="LaButti K."/>
            <person name="Lindquist E.A."/>
            <person name="Lipzen A."/>
            <person name="Lundell T."/>
            <person name="Morin E."/>
            <person name="Murat C."/>
            <person name="Riley R."/>
            <person name="Ohm R."/>
            <person name="Sun H."/>
            <person name="Tunlid A."/>
            <person name="Henrissat B."/>
            <person name="Grigoriev I.V."/>
            <person name="Hibbett D.S."/>
            <person name="Martin F."/>
        </authorList>
    </citation>
    <scope>NUCLEOTIDE SEQUENCE [LARGE SCALE GENOMIC DNA]</scope>
    <source>
        <strain evidence="3">441</strain>
    </source>
</reference>
<evidence type="ECO:0000256" key="1">
    <source>
        <dbReference type="SAM" id="MobiDB-lite"/>
    </source>
</evidence>
<protein>
    <submittedName>
        <fullName evidence="2">Uncharacterized protein</fullName>
    </submittedName>
</protein>
<dbReference type="EMBL" id="KN833876">
    <property type="protein sequence ID" value="KIK15832.1"/>
    <property type="molecule type" value="Genomic_DNA"/>
</dbReference>
<evidence type="ECO:0000313" key="2">
    <source>
        <dbReference type="EMBL" id="KIK15832.1"/>
    </source>
</evidence>
<dbReference type="OrthoDB" id="2671972at2759"/>
<feature type="region of interest" description="Disordered" evidence="1">
    <location>
        <begin position="41"/>
        <end position="65"/>
    </location>
</feature>
<organism evidence="2 3">
    <name type="scientific">Pisolithus microcarpus 441</name>
    <dbReference type="NCBI Taxonomy" id="765257"/>
    <lineage>
        <taxon>Eukaryota</taxon>
        <taxon>Fungi</taxon>
        <taxon>Dikarya</taxon>
        <taxon>Basidiomycota</taxon>
        <taxon>Agaricomycotina</taxon>
        <taxon>Agaricomycetes</taxon>
        <taxon>Agaricomycetidae</taxon>
        <taxon>Boletales</taxon>
        <taxon>Sclerodermatineae</taxon>
        <taxon>Pisolithaceae</taxon>
        <taxon>Pisolithus</taxon>
    </lineage>
</organism>
<evidence type="ECO:0000313" key="3">
    <source>
        <dbReference type="Proteomes" id="UP000054018"/>
    </source>
</evidence>